<dbReference type="STRING" id="1353009.A0A1Y2IA22"/>
<feature type="compositionally biased region" description="Low complexity" evidence="1">
    <location>
        <begin position="243"/>
        <end position="254"/>
    </location>
</feature>
<dbReference type="EMBL" id="KZ084144">
    <property type="protein sequence ID" value="OSC97959.1"/>
    <property type="molecule type" value="Genomic_DNA"/>
</dbReference>
<feature type="compositionally biased region" description="Basic residues" evidence="1">
    <location>
        <begin position="186"/>
        <end position="197"/>
    </location>
</feature>
<feature type="compositionally biased region" description="Basic and acidic residues" evidence="1">
    <location>
        <begin position="311"/>
        <end position="325"/>
    </location>
</feature>
<evidence type="ECO:0000313" key="2">
    <source>
        <dbReference type="EMBL" id="OSC97959.1"/>
    </source>
</evidence>
<feature type="compositionally biased region" description="Basic and acidic residues" evidence="1">
    <location>
        <begin position="70"/>
        <end position="102"/>
    </location>
</feature>
<dbReference type="Proteomes" id="UP000193067">
    <property type="component" value="Unassembled WGS sequence"/>
</dbReference>
<protein>
    <submittedName>
        <fullName evidence="2">Uncharacterized protein</fullName>
    </submittedName>
</protein>
<dbReference type="OrthoDB" id="2565191at2759"/>
<evidence type="ECO:0000256" key="1">
    <source>
        <dbReference type="SAM" id="MobiDB-lite"/>
    </source>
</evidence>
<feature type="compositionally biased region" description="Basic residues" evidence="1">
    <location>
        <begin position="259"/>
        <end position="269"/>
    </location>
</feature>
<feature type="compositionally biased region" description="Acidic residues" evidence="1">
    <location>
        <begin position="227"/>
        <end position="242"/>
    </location>
</feature>
<gene>
    <name evidence="2" type="ORF">PYCCODRAFT_1397970</name>
</gene>
<reference evidence="2 3" key="1">
    <citation type="journal article" date="2015" name="Biotechnol. Biofuels">
        <title>Enhanced degradation of softwood versus hardwood by the white-rot fungus Pycnoporus coccineus.</title>
        <authorList>
            <person name="Couturier M."/>
            <person name="Navarro D."/>
            <person name="Chevret D."/>
            <person name="Henrissat B."/>
            <person name="Piumi F."/>
            <person name="Ruiz-Duenas F.J."/>
            <person name="Martinez A.T."/>
            <person name="Grigoriev I.V."/>
            <person name="Riley R."/>
            <person name="Lipzen A."/>
            <person name="Berrin J.G."/>
            <person name="Master E.R."/>
            <person name="Rosso M.N."/>
        </authorList>
    </citation>
    <scope>NUCLEOTIDE SEQUENCE [LARGE SCALE GENOMIC DNA]</scope>
    <source>
        <strain evidence="2 3">BRFM310</strain>
    </source>
</reference>
<feature type="region of interest" description="Disordered" evidence="1">
    <location>
        <begin position="311"/>
        <end position="405"/>
    </location>
</feature>
<name>A0A1Y2IA22_TRAC3</name>
<accession>A0A1Y2IA22</accession>
<sequence>MSQMNPRRRSTVHDLAALRLHRDGTRVLNSDSNRSSRRAKYAVRDARGNWIAHDAGGLGNVKQRRSASRPGHDDEPYADERESADEVPHTPSKDKGKGRAHEDEVDEELNPRARKRRRFDEDLNYLASGSSPAVMPPADSDIHGLKDDEETPGAFPVPSSDLLKCLHYFASTYYTAMGQLYDSSREHRKERKARKLEKLKAATKPGRSRRAQSEELDEHEPPHSSGEEEVELSEEEIEDSTDEGAANGQAGAVQVRKEKQIRKKRRPRQLRPMEKDMYKIFDGSALVALGMLFQEHVADMLEPRVPDGWEKEMAQLEREHKAEAKKGRKAKQMREKRRPIKKDSEEAGEAGDSSAASSEDEQRGSEGTVTDEEEEEVSAVLSERNRALKQHSSVPILESESESDN</sequence>
<dbReference type="AlphaFoldDB" id="A0A1Y2IA22"/>
<keyword evidence="3" id="KW-1185">Reference proteome</keyword>
<organism evidence="2 3">
    <name type="scientific">Trametes coccinea (strain BRFM310)</name>
    <name type="common">Pycnoporus coccineus</name>
    <dbReference type="NCBI Taxonomy" id="1353009"/>
    <lineage>
        <taxon>Eukaryota</taxon>
        <taxon>Fungi</taxon>
        <taxon>Dikarya</taxon>
        <taxon>Basidiomycota</taxon>
        <taxon>Agaricomycotina</taxon>
        <taxon>Agaricomycetes</taxon>
        <taxon>Polyporales</taxon>
        <taxon>Polyporaceae</taxon>
        <taxon>Trametes</taxon>
    </lineage>
</organism>
<evidence type="ECO:0000313" key="3">
    <source>
        <dbReference type="Proteomes" id="UP000193067"/>
    </source>
</evidence>
<feature type="region of interest" description="Disordered" evidence="1">
    <location>
        <begin position="184"/>
        <end position="275"/>
    </location>
</feature>
<feature type="compositionally biased region" description="Basic residues" evidence="1">
    <location>
        <begin position="326"/>
        <end position="340"/>
    </location>
</feature>
<feature type="region of interest" description="Disordered" evidence="1">
    <location>
        <begin position="23"/>
        <end position="159"/>
    </location>
</feature>
<proteinExistence type="predicted"/>